<feature type="transmembrane region" description="Helical" evidence="1">
    <location>
        <begin position="234"/>
        <end position="253"/>
    </location>
</feature>
<feature type="transmembrane region" description="Helical" evidence="1">
    <location>
        <begin position="265"/>
        <end position="285"/>
    </location>
</feature>
<keyword evidence="1" id="KW-0812">Transmembrane</keyword>
<feature type="transmembrane region" description="Helical" evidence="1">
    <location>
        <begin position="291"/>
        <end position="309"/>
    </location>
</feature>
<dbReference type="OrthoDB" id="675873at2"/>
<comment type="caution">
    <text evidence="2">The sequence shown here is derived from an EMBL/GenBank/DDBJ whole genome shotgun (WGS) entry which is preliminary data.</text>
</comment>
<evidence type="ECO:0000313" key="2">
    <source>
        <dbReference type="EMBL" id="MVO08727.1"/>
    </source>
</evidence>
<dbReference type="Proteomes" id="UP000431264">
    <property type="component" value="Unassembled WGS sequence"/>
</dbReference>
<reference evidence="3" key="1">
    <citation type="submission" date="2019-05" db="EMBL/GenBank/DDBJ databases">
        <title>Flavobacterium profundi sp. nov., isolated from a deep-sea seamount.</title>
        <authorList>
            <person name="Zhang D.-C."/>
        </authorList>
    </citation>
    <scope>NUCLEOTIDE SEQUENCE [LARGE SCALE GENOMIC DNA]</scope>
    <source>
        <strain evidence="3">TP390</strain>
    </source>
</reference>
<evidence type="ECO:0000256" key="1">
    <source>
        <dbReference type="SAM" id="Phobius"/>
    </source>
</evidence>
<protein>
    <submittedName>
        <fullName evidence="2">DUF3667 domain-containing protein</fullName>
    </submittedName>
</protein>
<dbReference type="RefSeq" id="WP_140997122.1">
    <property type="nucleotide sequence ID" value="NZ_VDCZ01000003.1"/>
</dbReference>
<dbReference type="EMBL" id="WQLW01000003">
    <property type="protein sequence ID" value="MVO08727.1"/>
    <property type="molecule type" value="Genomic_DNA"/>
</dbReference>
<keyword evidence="1" id="KW-1133">Transmembrane helix</keyword>
<dbReference type="Pfam" id="PF12412">
    <property type="entry name" value="DUF3667"/>
    <property type="match status" value="1"/>
</dbReference>
<feature type="transmembrane region" description="Helical" evidence="1">
    <location>
        <begin position="90"/>
        <end position="107"/>
    </location>
</feature>
<dbReference type="AlphaFoldDB" id="A0A6I4ISB4"/>
<name>A0A6I4ISB4_9FLAO</name>
<evidence type="ECO:0000313" key="3">
    <source>
        <dbReference type="Proteomes" id="UP000431264"/>
    </source>
</evidence>
<keyword evidence="3" id="KW-1185">Reference proteome</keyword>
<accession>A0A6I4ISB4</accession>
<gene>
    <name evidence="2" type="ORF">GOQ30_06065</name>
</gene>
<dbReference type="InterPro" id="IPR022134">
    <property type="entry name" value="DUF3667"/>
</dbReference>
<sequence>MIQRKFKQYRGYECLNCETPLDSSEKYCHHCGQLNSTKRLTISDFIEEFLSNFYAYDSRLRNSIVSMFTKPGILAKEFNEGKRQKYANPFRLFLSVSILLFLTISLAEKFSDSQSKTNNTININDPKKIADVVNDSITVTNVSQLKNELEKYQNLNKDSIYTKQELDKSSVGFYYKFSSFRNFHIKYPNKTTSQALKELGYDDSQLNHFLYSKSILFKTNNIKNELAEYFYQKLPFLIFLSLPIITIIFWMVFYSKKINYTEHLIFSYTFFTFLFICLILFNFIGFFSETISEFLIAISTLFIFPYYLYRSLRNFYQQNRWKTVLKFIILNPLFGIFLLISSLIMIFLGILLF</sequence>
<keyword evidence="1" id="KW-0472">Membrane</keyword>
<proteinExistence type="predicted"/>
<organism evidence="2 3">
    <name type="scientific">Flavobacterium profundi</name>
    <dbReference type="NCBI Taxonomy" id="1774945"/>
    <lineage>
        <taxon>Bacteria</taxon>
        <taxon>Pseudomonadati</taxon>
        <taxon>Bacteroidota</taxon>
        <taxon>Flavobacteriia</taxon>
        <taxon>Flavobacteriales</taxon>
        <taxon>Flavobacteriaceae</taxon>
        <taxon>Flavobacterium</taxon>
    </lineage>
</organism>
<feature type="transmembrane region" description="Helical" evidence="1">
    <location>
        <begin position="329"/>
        <end position="352"/>
    </location>
</feature>